<proteinExistence type="predicted"/>
<dbReference type="KEGG" id="nal:B005_4952"/>
<evidence type="ECO:0000256" key="6">
    <source>
        <dbReference type="SAM" id="Phobius"/>
    </source>
</evidence>
<feature type="transmembrane region" description="Helical" evidence="6">
    <location>
        <begin position="99"/>
        <end position="120"/>
    </location>
</feature>
<feature type="transmembrane region" description="Helical" evidence="6">
    <location>
        <begin position="126"/>
        <end position="150"/>
    </location>
</feature>
<dbReference type="InterPro" id="IPR032808">
    <property type="entry name" value="DoxX"/>
</dbReference>
<accession>J7LB30</accession>
<feature type="region of interest" description="Disordered" evidence="5">
    <location>
        <begin position="1"/>
        <end position="49"/>
    </location>
</feature>
<organism evidence="7 8">
    <name type="scientific">Nocardiopsis alba (strain ATCC BAA-2165 / BE74)</name>
    <dbReference type="NCBI Taxonomy" id="1205910"/>
    <lineage>
        <taxon>Bacteria</taxon>
        <taxon>Bacillati</taxon>
        <taxon>Actinomycetota</taxon>
        <taxon>Actinomycetes</taxon>
        <taxon>Streptosporangiales</taxon>
        <taxon>Nocardiopsidaceae</taxon>
        <taxon>Nocardiopsis</taxon>
    </lineage>
</organism>
<reference evidence="7 8" key="1">
    <citation type="journal article" date="2012" name="J. Bacteriol.">
        <title>Whole-Genome Sequence of Nocardiopsis alba Strain ATCC BAA-2165, Associated with Honeybees.</title>
        <authorList>
            <person name="Qiao J."/>
            <person name="Chen L."/>
            <person name="Li Y."/>
            <person name="Wang J."/>
            <person name="Zhang W."/>
            <person name="Chen S."/>
        </authorList>
    </citation>
    <scope>NUCLEOTIDE SEQUENCE [LARGE SCALE GENOMIC DNA]</scope>
    <source>
        <strain evidence="8">ATCC BAA-2165 / BE74</strain>
    </source>
</reference>
<dbReference type="GO" id="GO:0016020">
    <property type="term" value="C:membrane"/>
    <property type="evidence" value="ECO:0007669"/>
    <property type="project" value="UniProtKB-SubCell"/>
</dbReference>
<feature type="transmembrane region" description="Helical" evidence="6">
    <location>
        <begin position="66"/>
        <end position="87"/>
    </location>
</feature>
<dbReference type="STRING" id="1205910.B005_4952"/>
<keyword evidence="3 6" id="KW-1133">Transmembrane helix</keyword>
<dbReference type="EMBL" id="CP003788">
    <property type="protein sequence ID" value="AFR08019.1"/>
    <property type="molecule type" value="Genomic_DNA"/>
</dbReference>
<keyword evidence="4 6" id="KW-0472">Membrane</keyword>
<name>J7LB30_NOCAA</name>
<sequence>MFGTTGCHLSQGADVGRGESSELPPDEPHEEMPTDESTDGPLAHRTPLPSGAIAHGEGRGFGMTTVLFVATIVCVVANVLIAVADYARAGFVLRNSAEVGLPVSALPYLATLKLAGAVGLAVGLVVWPWVGVAAGVGLVLFFIGAVVAHVRARVFHNIVFPGLYLILAVAAAVHMIHLVAGPLHGW</sequence>
<feature type="transmembrane region" description="Helical" evidence="6">
    <location>
        <begin position="162"/>
        <end position="180"/>
    </location>
</feature>
<dbReference type="eggNOG" id="ENOG50342E5">
    <property type="taxonomic scope" value="Bacteria"/>
</dbReference>
<dbReference type="PATRIC" id="fig|1205910.3.peg.4679"/>
<reference evidence="8" key="2">
    <citation type="submission" date="2012-08" db="EMBL/GenBank/DDBJ databases">
        <title>Whole-genome sequence of Nocardiopsis alba strain ATCC BAA-2165 associated with honeybees.</title>
        <authorList>
            <person name="Qiao J."/>
            <person name="Chen L."/>
            <person name="Li Y."/>
            <person name="Wang J."/>
            <person name="Zhang W."/>
            <person name="Chen S."/>
        </authorList>
    </citation>
    <scope>NUCLEOTIDE SEQUENCE [LARGE SCALE GENOMIC DNA]</scope>
    <source>
        <strain evidence="8">ATCC BAA-2165 / BE74</strain>
    </source>
</reference>
<dbReference type="HOGENOM" id="CLU_1453032_0_0_11"/>
<evidence type="ECO:0000313" key="8">
    <source>
        <dbReference type="Proteomes" id="UP000003779"/>
    </source>
</evidence>
<gene>
    <name evidence="7" type="ordered locus">B005_4952</name>
</gene>
<evidence type="ECO:0000256" key="5">
    <source>
        <dbReference type="SAM" id="MobiDB-lite"/>
    </source>
</evidence>
<evidence type="ECO:0000256" key="3">
    <source>
        <dbReference type="ARBA" id="ARBA00022989"/>
    </source>
</evidence>
<feature type="compositionally biased region" description="Basic and acidic residues" evidence="5">
    <location>
        <begin position="16"/>
        <end position="32"/>
    </location>
</feature>
<dbReference type="Proteomes" id="UP000003779">
    <property type="component" value="Chromosome"/>
</dbReference>
<evidence type="ECO:0000256" key="2">
    <source>
        <dbReference type="ARBA" id="ARBA00022692"/>
    </source>
</evidence>
<keyword evidence="2 6" id="KW-0812">Transmembrane</keyword>
<dbReference type="Pfam" id="PF13564">
    <property type="entry name" value="DoxX_2"/>
    <property type="match status" value="1"/>
</dbReference>
<evidence type="ECO:0000256" key="4">
    <source>
        <dbReference type="ARBA" id="ARBA00023136"/>
    </source>
</evidence>
<dbReference type="AlphaFoldDB" id="J7LB30"/>
<comment type="subcellular location">
    <subcellularLocation>
        <location evidence="1">Membrane</location>
        <topology evidence="1">Multi-pass membrane protein</topology>
    </subcellularLocation>
</comment>
<protein>
    <submittedName>
        <fullName evidence="7">DoxX-like family protein</fullName>
    </submittedName>
</protein>
<evidence type="ECO:0000313" key="7">
    <source>
        <dbReference type="EMBL" id="AFR08019.1"/>
    </source>
</evidence>
<evidence type="ECO:0000256" key="1">
    <source>
        <dbReference type="ARBA" id="ARBA00004141"/>
    </source>
</evidence>